<evidence type="ECO:0000313" key="1">
    <source>
        <dbReference type="EMBL" id="KAH7960399.1"/>
    </source>
</evidence>
<dbReference type="EMBL" id="CM023472">
    <property type="protein sequence ID" value="KAH7960399.1"/>
    <property type="molecule type" value="Genomic_DNA"/>
</dbReference>
<accession>A0ACB8D7P1</accession>
<comment type="caution">
    <text evidence="1">The sequence shown here is derived from an EMBL/GenBank/DDBJ whole genome shotgun (WGS) entry which is preliminary data.</text>
</comment>
<organism evidence="1 2">
    <name type="scientific">Dermacentor silvarum</name>
    <name type="common">Tick</name>
    <dbReference type="NCBI Taxonomy" id="543639"/>
    <lineage>
        <taxon>Eukaryota</taxon>
        <taxon>Metazoa</taxon>
        <taxon>Ecdysozoa</taxon>
        <taxon>Arthropoda</taxon>
        <taxon>Chelicerata</taxon>
        <taxon>Arachnida</taxon>
        <taxon>Acari</taxon>
        <taxon>Parasitiformes</taxon>
        <taxon>Ixodida</taxon>
        <taxon>Ixodoidea</taxon>
        <taxon>Ixodidae</taxon>
        <taxon>Rhipicephalinae</taxon>
        <taxon>Dermacentor</taxon>
    </lineage>
</organism>
<dbReference type="Proteomes" id="UP000821865">
    <property type="component" value="Chromosome 3"/>
</dbReference>
<gene>
    <name evidence="1" type="ORF">HPB49_019173</name>
</gene>
<keyword evidence="2" id="KW-1185">Reference proteome</keyword>
<evidence type="ECO:0000313" key="2">
    <source>
        <dbReference type="Proteomes" id="UP000821865"/>
    </source>
</evidence>
<sequence length="788" mass="88303">MTYQKVAHGLVHFTALYGKVCDLAETSPFLLEVRRFAFIRSITPNPVIPALSTRRSSLDQPAESRALPTENPSSSPRRRDDALGLCKNAVEDNQRDRAATSCPETGLPSGTEWTGTRAVLMDERAAAAERMGKAFLPTEARRRRRGSTENADAADLSRACATNNLTTGKFDSRYSVVLLACGVVVLVSAFLVRAVLHSLRLEERAGGENVPPTAPCYGDHCTTSDQLFGNVSGQTVDPCDAEVFVAFIRTLGLTWPHMPPSNVSALGAILELNYRLALPLWFSLRVVPSAAKGGRRRLVLKPCCLGRLKFLMWQNQQAVDKGRYFDYWVAHYEALLGRKSLSRGRNEVNDLAREEAHISDKLAKLSDVSPSVPFLLHFSDIGSHTKHVSSNEWLAQVNKYIAGHVGDQAFTPEDEVFASDESVLSTIDDLFSHYAREKLVDHLSWQFVQMHAWIVDSTLLEMWGPNYWHIYEPILCARETEGVYRPVIAALYAEQRTTPQERSELDANLTDIKDVAARMFASSSWIDQTSKYVATKKLSAMSVGLWPPEPFFDQSRLETMYADFSNENTTEFSWVRLWTSTQELMRSLSGTSLHDVTVNMRSALFPFLFDYDYLMNRVDVAVSALAKPLYCPQGTPGMYYGSLAFAFTLAMMKMQDLTGLKLYSNGELVEAGRWSWLLDSTAKAYKQKMECLGEEPVSLSDIAAFEVIHAAFSRGMSNSTSLVQISRDIDERRTFFMAICLHSCSVENRRSPTANCNALLRNSRDFSEVFHCEVGSRMNPFNKCSFFK</sequence>
<name>A0ACB8D7P1_DERSI</name>
<proteinExistence type="predicted"/>
<protein>
    <submittedName>
        <fullName evidence="1">Uncharacterized protein</fullName>
    </submittedName>
</protein>
<reference evidence="1" key="1">
    <citation type="submission" date="2020-05" db="EMBL/GenBank/DDBJ databases">
        <title>Large-scale comparative analyses of tick genomes elucidate their genetic diversity and vector capacities.</title>
        <authorList>
            <person name="Jia N."/>
            <person name="Wang J."/>
            <person name="Shi W."/>
            <person name="Du L."/>
            <person name="Sun Y."/>
            <person name="Zhan W."/>
            <person name="Jiang J."/>
            <person name="Wang Q."/>
            <person name="Zhang B."/>
            <person name="Ji P."/>
            <person name="Sakyi L.B."/>
            <person name="Cui X."/>
            <person name="Yuan T."/>
            <person name="Jiang B."/>
            <person name="Yang W."/>
            <person name="Lam T.T.-Y."/>
            <person name="Chang Q."/>
            <person name="Ding S."/>
            <person name="Wang X."/>
            <person name="Zhu J."/>
            <person name="Ruan X."/>
            <person name="Zhao L."/>
            <person name="Wei J."/>
            <person name="Que T."/>
            <person name="Du C."/>
            <person name="Cheng J."/>
            <person name="Dai P."/>
            <person name="Han X."/>
            <person name="Huang E."/>
            <person name="Gao Y."/>
            <person name="Liu J."/>
            <person name="Shao H."/>
            <person name="Ye R."/>
            <person name="Li L."/>
            <person name="Wei W."/>
            <person name="Wang X."/>
            <person name="Wang C."/>
            <person name="Yang T."/>
            <person name="Huo Q."/>
            <person name="Li W."/>
            <person name="Guo W."/>
            <person name="Chen H."/>
            <person name="Zhou L."/>
            <person name="Ni X."/>
            <person name="Tian J."/>
            <person name="Zhou Y."/>
            <person name="Sheng Y."/>
            <person name="Liu T."/>
            <person name="Pan Y."/>
            <person name="Xia L."/>
            <person name="Li J."/>
            <person name="Zhao F."/>
            <person name="Cao W."/>
        </authorList>
    </citation>
    <scope>NUCLEOTIDE SEQUENCE</scope>
    <source>
        <strain evidence="1">Dsil-2018</strain>
    </source>
</reference>